<sequence length="82" mass="9439">MENWSMESEKGYLLTVAMDGENTYPIYMELSSHNQHNSNPRELQGSQKVSLLHFTEMRPAHLSSYPLPFRIMLTLSNNGSHL</sequence>
<gene>
    <name evidence="1" type="ORF">AVEN_77959_1</name>
</gene>
<keyword evidence="2" id="KW-1185">Reference proteome</keyword>
<dbReference type="AlphaFoldDB" id="A0A4Y2TML7"/>
<organism evidence="1 2">
    <name type="scientific">Araneus ventricosus</name>
    <name type="common">Orbweaver spider</name>
    <name type="synonym">Epeira ventricosa</name>
    <dbReference type="NCBI Taxonomy" id="182803"/>
    <lineage>
        <taxon>Eukaryota</taxon>
        <taxon>Metazoa</taxon>
        <taxon>Ecdysozoa</taxon>
        <taxon>Arthropoda</taxon>
        <taxon>Chelicerata</taxon>
        <taxon>Arachnida</taxon>
        <taxon>Araneae</taxon>
        <taxon>Araneomorphae</taxon>
        <taxon>Entelegynae</taxon>
        <taxon>Araneoidea</taxon>
        <taxon>Araneidae</taxon>
        <taxon>Araneus</taxon>
    </lineage>
</organism>
<proteinExistence type="predicted"/>
<name>A0A4Y2TML7_ARAVE</name>
<dbReference type="Proteomes" id="UP000499080">
    <property type="component" value="Unassembled WGS sequence"/>
</dbReference>
<evidence type="ECO:0000313" key="1">
    <source>
        <dbReference type="EMBL" id="GBO01512.1"/>
    </source>
</evidence>
<evidence type="ECO:0000313" key="2">
    <source>
        <dbReference type="Proteomes" id="UP000499080"/>
    </source>
</evidence>
<accession>A0A4Y2TML7</accession>
<protein>
    <submittedName>
        <fullName evidence="1">Uncharacterized protein</fullName>
    </submittedName>
</protein>
<dbReference type="EMBL" id="BGPR01029616">
    <property type="protein sequence ID" value="GBO01512.1"/>
    <property type="molecule type" value="Genomic_DNA"/>
</dbReference>
<comment type="caution">
    <text evidence="1">The sequence shown here is derived from an EMBL/GenBank/DDBJ whole genome shotgun (WGS) entry which is preliminary data.</text>
</comment>
<reference evidence="1 2" key="1">
    <citation type="journal article" date="2019" name="Sci. Rep.">
        <title>Orb-weaving spider Araneus ventricosus genome elucidates the spidroin gene catalogue.</title>
        <authorList>
            <person name="Kono N."/>
            <person name="Nakamura H."/>
            <person name="Ohtoshi R."/>
            <person name="Moran D.A.P."/>
            <person name="Shinohara A."/>
            <person name="Yoshida Y."/>
            <person name="Fujiwara M."/>
            <person name="Mori M."/>
            <person name="Tomita M."/>
            <person name="Arakawa K."/>
        </authorList>
    </citation>
    <scope>NUCLEOTIDE SEQUENCE [LARGE SCALE GENOMIC DNA]</scope>
</reference>